<keyword evidence="5" id="KW-1133">Transmembrane helix</keyword>
<feature type="transmembrane region" description="Helical" evidence="5">
    <location>
        <begin position="42"/>
        <end position="65"/>
    </location>
</feature>
<keyword evidence="5" id="KW-0472">Membrane</keyword>
<organism evidence="7 8">
    <name type="scientific">Holdemania filiformis</name>
    <dbReference type="NCBI Taxonomy" id="61171"/>
    <lineage>
        <taxon>Bacteria</taxon>
        <taxon>Bacillati</taxon>
        <taxon>Bacillota</taxon>
        <taxon>Erysipelotrichia</taxon>
        <taxon>Erysipelotrichales</taxon>
        <taxon>Erysipelotrichaceae</taxon>
        <taxon>Holdemania</taxon>
    </lineage>
</organism>
<comment type="caution">
    <text evidence="7">The sequence shown here is derived from an EMBL/GenBank/DDBJ whole genome shotgun (WGS) entry which is preliminary data.</text>
</comment>
<evidence type="ECO:0000256" key="2">
    <source>
        <dbReference type="ARBA" id="ARBA00022553"/>
    </source>
</evidence>
<feature type="coiled-coil region" evidence="4">
    <location>
        <begin position="334"/>
        <end position="361"/>
    </location>
</feature>
<evidence type="ECO:0000256" key="1">
    <source>
        <dbReference type="ARBA" id="ARBA00004370"/>
    </source>
</evidence>
<dbReference type="Pfam" id="PF06580">
    <property type="entry name" value="His_kinase"/>
    <property type="match status" value="1"/>
</dbReference>
<dbReference type="EMBL" id="QRUP01000003">
    <property type="protein sequence ID" value="RGR75934.1"/>
    <property type="molecule type" value="Genomic_DNA"/>
</dbReference>
<proteinExistence type="predicted"/>
<evidence type="ECO:0000256" key="5">
    <source>
        <dbReference type="SAM" id="Phobius"/>
    </source>
</evidence>
<protein>
    <submittedName>
        <fullName evidence="7">HAMP domain-containing protein</fullName>
    </submittedName>
</protein>
<keyword evidence="4" id="KW-0175">Coiled coil</keyword>
<dbReference type="AlphaFoldDB" id="A0A412G575"/>
<dbReference type="PROSITE" id="PS50885">
    <property type="entry name" value="HAMP"/>
    <property type="match status" value="1"/>
</dbReference>
<comment type="subcellular location">
    <subcellularLocation>
        <location evidence="1">Membrane</location>
    </subcellularLocation>
</comment>
<keyword evidence="5" id="KW-0812">Transmembrane</keyword>
<dbReference type="Gene3D" id="3.30.450.20">
    <property type="entry name" value="PAS domain"/>
    <property type="match status" value="1"/>
</dbReference>
<dbReference type="Proteomes" id="UP000284178">
    <property type="component" value="Unassembled WGS sequence"/>
</dbReference>
<evidence type="ECO:0000313" key="7">
    <source>
        <dbReference type="EMBL" id="RGR75934.1"/>
    </source>
</evidence>
<dbReference type="InterPro" id="IPR003660">
    <property type="entry name" value="HAMP_dom"/>
</dbReference>
<dbReference type="PANTHER" id="PTHR34220">
    <property type="entry name" value="SENSOR HISTIDINE KINASE YPDA"/>
    <property type="match status" value="1"/>
</dbReference>
<keyword evidence="8" id="KW-1185">Reference proteome</keyword>
<feature type="domain" description="HAMP" evidence="6">
    <location>
        <begin position="294"/>
        <end position="346"/>
    </location>
</feature>
<dbReference type="InterPro" id="IPR036890">
    <property type="entry name" value="HATPase_C_sf"/>
</dbReference>
<accession>A0A412G575</accession>
<name>A0A412G575_9FIRM</name>
<sequence length="566" mass="64035">MQLRPGMITSAITFRQNPIPEFDSKEGVLNMKTLSQQIIRPTVILLVSAVIGLMLVTTACVQWILSGDMDKLSQDIVQSKSSEIDYFLDSRSRQLASMVQLIDPQKSLEENLQGIRIFAQVENTFESLGIVDDQGTKTVTTGARFSIVERDYYQQLKQSTSATFVSEPVESKDDQRNIIILLTAIPDPQGQLAYLSGAIPVDYIQNVLENSNSFQFFTRILNAEQQEILHAGTSGQASRKTVSAPLASVPGWRLEVQIPDAFYYRHLVTANLALILMFLILLALLVYSIRRLIAHNLAPVHQLAAAMTQVTLENLKQVEISEENQEMHDLSSSYNQMMLKIDELVQELEHTEKAKKDTEYRALIQQIKPHFLYNTLETIQSMCLDYDDDKVENAIGLLARFFRISLSADAVFIPLEQELEQVESYLKIQLLRYAGQFTYQIENQAEPGALFLRFTLQPIVENAIYHGVKGLAHQGIISILVKRQGGDLIVEVRNETNQDVSRPIAELNQLFQSDHPAADYPGYGLYNINERLKLNFGNAYALTMKQEGRWVSVICRHPLHKGENKQ</sequence>
<reference evidence="7 8" key="1">
    <citation type="submission" date="2018-08" db="EMBL/GenBank/DDBJ databases">
        <title>A genome reference for cultivated species of the human gut microbiota.</title>
        <authorList>
            <person name="Zou Y."/>
            <person name="Xue W."/>
            <person name="Luo G."/>
        </authorList>
    </citation>
    <scope>NUCLEOTIDE SEQUENCE [LARGE SCALE GENOMIC DNA]</scope>
    <source>
        <strain evidence="7 8">AF24-29</strain>
    </source>
</reference>
<evidence type="ECO:0000256" key="3">
    <source>
        <dbReference type="ARBA" id="ARBA00022679"/>
    </source>
</evidence>
<keyword evidence="2" id="KW-0597">Phosphoprotein</keyword>
<evidence type="ECO:0000256" key="4">
    <source>
        <dbReference type="SAM" id="Coils"/>
    </source>
</evidence>
<dbReference type="InterPro" id="IPR050640">
    <property type="entry name" value="Bact_2-comp_sensor_kinase"/>
</dbReference>
<dbReference type="Gene3D" id="3.30.565.10">
    <property type="entry name" value="Histidine kinase-like ATPase, C-terminal domain"/>
    <property type="match status" value="1"/>
</dbReference>
<dbReference type="CDD" id="cd12914">
    <property type="entry name" value="PDC1_DGC_like"/>
    <property type="match status" value="1"/>
</dbReference>
<dbReference type="Gene3D" id="6.10.340.10">
    <property type="match status" value="1"/>
</dbReference>
<dbReference type="GO" id="GO:0000155">
    <property type="term" value="F:phosphorelay sensor kinase activity"/>
    <property type="evidence" value="ECO:0007669"/>
    <property type="project" value="InterPro"/>
</dbReference>
<dbReference type="GO" id="GO:0016020">
    <property type="term" value="C:membrane"/>
    <property type="evidence" value="ECO:0007669"/>
    <property type="project" value="UniProtKB-SubCell"/>
</dbReference>
<dbReference type="InterPro" id="IPR010559">
    <property type="entry name" value="Sig_transdc_His_kin_internal"/>
</dbReference>
<keyword evidence="3" id="KW-0808">Transferase</keyword>
<evidence type="ECO:0000259" key="6">
    <source>
        <dbReference type="PROSITE" id="PS50885"/>
    </source>
</evidence>
<dbReference type="SUPFAM" id="SSF55874">
    <property type="entry name" value="ATPase domain of HSP90 chaperone/DNA topoisomerase II/histidine kinase"/>
    <property type="match status" value="1"/>
</dbReference>
<feature type="transmembrane region" description="Helical" evidence="5">
    <location>
        <begin position="263"/>
        <end position="287"/>
    </location>
</feature>
<dbReference type="PANTHER" id="PTHR34220:SF7">
    <property type="entry name" value="SENSOR HISTIDINE KINASE YPDA"/>
    <property type="match status" value="1"/>
</dbReference>
<evidence type="ECO:0000313" key="8">
    <source>
        <dbReference type="Proteomes" id="UP000284178"/>
    </source>
</evidence>
<gene>
    <name evidence="7" type="ORF">DWY25_04125</name>
</gene>